<accession>A0ACB8XUM9</accession>
<evidence type="ECO:0000313" key="2">
    <source>
        <dbReference type="Proteomes" id="UP001056120"/>
    </source>
</evidence>
<organism evidence="1 2">
    <name type="scientific">Smallanthus sonchifolius</name>
    <dbReference type="NCBI Taxonomy" id="185202"/>
    <lineage>
        <taxon>Eukaryota</taxon>
        <taxon>Viridiplantae</taxon>
        <taxon>Streptophyta</taxon>
        <taxon>Embryophyta</taxon>
        <taxon>Tracheophyta</taxon>
        <taxon>Spermatophyta</taxon>
        <taxon>Magnoliopsida</taxon>
        <taxon>eudicotyledons</taxon>
        <taxon>Gunneridae</taxon>
        <taxon>Pentapetalae</taxon>
        <taxon>asterids</taxon>
        <taxon>campanulids</taxon>
        <taxon>Asterales</taxon>
        <taxon>Asteraceae</taxon>
        <taxon>Asteroideae</taxon>
        <taxon>Heliantheae alliance</taxon>
        <taxon>Millerieae</taxon>
        <taxon>Smallanthus</taxon>
    </lineage>
</organism>
<keyword evidence="2" id="KW-1185">Reference proteome</keyword>
<proteinExistence type="predicted"/>
<name>A0ACB8XUM9_9ASTR</name>
<reference evidence="1 2" key="2">
    <citation type="journal article" date="2022" name="Mol. Ecol. Resour.">
        <title>The genomes of chicory, endive, great burdock and yacon provide insights into Asteraceae paleo-polyploidization history and plant inulin production.</title>
        <authorList>
            <person name="Fan W."/>
            <person name="Wang S."/>
            <person name="Wang H."/>
            <person name="Wang A."/>
            <person name="Jiang F."/>
            <person name="Liu H."/>
            <person name="Zhao H."/>
            <person name="Xu D."/>
            <person name="Zhang Y."/>
        </authorList>
    </citation>
    <scope>NUCLEOTIDE SEQUENCE [LARGE SCALE GENOMIC DNA]</scope>
    <source>
        <strain evidence="2">cv. Yunnan</strain>
        <tissue evidence="1">Leaves</tissue>
    </source>
</reference>
<dbReference type="EMBL" id="CM042046">
    <property type="protein sequence ID" value="KAI3675029.1"/>
    <property type="molecule type" value="Genomic_DNA"/>
</dbReference>
<dbReference type="Proteomes" id="UP001056120">
    <property type="component" value="Linkage Group LG29"/>
</dbReference>
<comment type="caution">
    <text evidence="1">The sequence shown here is derived from an EMBL/GenBank/DDBJ whole genome shotgun (WGS) entry which is preliminary data.</text>
</comment>
<sequence length="68" mass="7608">MYTSSLVKVFPIGVELADLGGLSLYIIVTDFLYKYPIPNTFSLALIYHSDQSLIYHSDQSVLHCSGDH</sequence>
<protein>
    <submittedName>
        <fullName evidence="1">Uncharacterized protein</fullName>
    </submittedName>
</protein>
<gene>
    <name evidence="1" type="ORF">L1987_84611</name>
</gene>
<reference evidence="2" key="1">
    <citation type="journal article" date="2022" name="Mol. Ecol. Resour.">
        <title>The genomes of chicory, endive, great burdock and yacon provide insights into Asteraceae palaeo-polyploidization history and plant inulin production.</title>
        <authorList>
            <person name="Fan W."/>
            <person name="Wang S."/>
            <person name="Wang H."/>
            <person name="Wang A."/>
            <person name="Jiang F."/>
            <person name="Liu H."/>
            <person name="Zhao H."/>
            <person name="Xu D."/>
            <person name="Zhang Y."/>
        </authorList>
    </citation>
    <scope>NUCLEOTIDE SEQUENCE [LARGE SCALE GENOMIC DNA]</scope>
    <source>
        <strain evidence="2">cv. Yunnan</strain>
    </source>
</reference>
<evidence type="ECO:0000313" key="1">
    <source>
        <dbReference type="EMBL" id="KAI3675029.1"/>
    </source>
</evidence>